<dbReference type="EMBL" id="CABDVU010000001">
    <property type="protein sequence ID" value="VTN11845.1"/>
    <property type="molecule type" value="Genomic_DNA"/>
</dbReference>
<dbReference type="NCBIfam" id="NF033153">
    <property type="entry name" value="phage_ICD_like"/>
    <property type="match status" value="1"/>
</dbReference>
<name>A0A4U9D7N6_RAOTE</name>
<gene>
    <name evidence="1" type="ORF">NCTC9185_03806</name>
</gene>
<dbReference type="AlphaFoldDB" id="A0A4U9D7N6"/>
<sequence>MAGSQHTQTHPKFTWLFLATPKNHPECLPVLLRFSSDTEDGARQAFPGWELIFAAKIRTESPCKFAFYDYEVGMGLAFDCREVHS</sequence>
<dbReference type="Proteomes" id="UP000339249">
    <property type="component" value="Unassembled WGS sequence"/>
</dbReference>
<evidence type="ECO:0000313" key="1">
    <source>
        <dbReference type="EMBL" id="VTN11845.1"/>
    </source>
</evidence>
<reference evidence="1 2" key="1">
    <citation type="submission" date="2019-04" db="EMBL/GenBank/DDBJ databases">
        <authorList>
            <consortium name="Pathogen Informatics"/>
        </authorList>
    </citation>
    <scope>NUCLEOTIDE SEQUENCE [LARGE SCALE GENOMIC DNA]</scope>
    <source>
        <strain evidence="1 2">NCTC9185</strain>
    </source>
</reference>
<accession>A0A4U9D7N6</accession>
<evidence type="ECO:0000313" key="2">
    <source>
        <dbReference type="Proteomes" id="UP000339249"/>
    </source>
</evidence>
<protein>
    <recommendedName>
        <fullName evidence="3">Host cell division inhibitor Icd-like protein</fullName>
    </recommendedName>
</protein>
<proteinExistence type="predicted"/>
<evidence type="ECO:0008006" key="3">
    <source>
        <dbReference type="Google" id="ProtNLM"/>
    </source>
</evidence>
<organism evidence="1 2">
    <name type="scientific">Raoultella terrigena</name>
    <name type="common">Klebsiella terrigena</name>
    <dbReference type="NCBI Taxonomy" id="577"/>
    <lineage>
        <taxon>Bacteria</taxon>
        <taxon>Pseudomonadati</taxon>
        <taxon>Pseudomonadota</taxon>
        <taxon>Gammaproteobacteria</taxon>
        <taxon>Enterobacterales</taxon>
        <taxon>Enterobacteriaceae</taxon>
        <taxon>Klebsiella/Raoultella group</taxon>
        <taxon>Raoultella</taxon>
    </lineage>
</organism>